<feature type="region of interest" description="Disordered" evidence="1">
    <location>
        <begin position="29"/>
        <end position="60"/>
    </location>
</feature>
<protein>
    <submittedName>
        <fullName evidence="2">Uncharacterized protein</fullName>
    </submittedName>
</protein>
<dbReference type="EMBL" id="BMJI01000003">
    <property type="protein sequence ID" value="GGC84827.1"/>
    <property type="molecule type" value="Genomic_DNA"/>
</dbReference>
<reference evidence="3" key="1">
    <citation type="journal article" date="2019" name="Int. J. Syst. Evol. Microbiol.">
        <title>The Global Catalogue of Microorganisms (GCM) 10K type strain sequencing project: providing services to taxonomists for standard genome sequencing and annotation.</title>
        <authorList>
            <consortium name="The Broad Institute Genomics Platform"/>
            <consortium name="The Broad Institute Genome Sequencing Center for Infectious Disease"/>
            <person name="Wu L."/>
            <person name="Ma J."/>
        </authorList>
    </citation>
    <scope>NUCLEOTIDE SEQUENCE [LARGE SCALE GENOMIC DNA]</scope>
    <source>
        <strain evidence="3">CGMCC 1.15480</strain>
    </source>
</reference>
<comment type="caution">
    <text evidence="2">The sequence shown here is derived from an EMBL/GenBank/DDBJ whole genome shotgun (WGS) entry which is preliminary data.</text>
</comment>
<organism evidence="2 3">
    <name type="scientific">Tersicoccus solisilvae</name>
    <dbReference type="NCBI Taxonomy" id="1882339"/>
    <lineage>
        <taxon>Bacteria</taxon>
        <taxon>Bacillati</taxon>
        <taxon>Actinomycetota</taxon>
        <taxon>Actinomycetes</taxon>
        <taxon>Micrococcales</taxon>
        <taxon>Micrococcaceae</taxon>
        <taxon>Tersicoccus</taxon>
    </lineage>
</organism>
<dbReference type="Proteomes" id="UP000597761">
    <property type="component" value="Unassembled WGS sequence"/>
</dbReference>
<gene>
    <name evidence="2" type="ORF">GCM10011512_09590</name>
</gene>
<accession>A0ABQ1NU36</accession>
<name>A0ABQ1NU36_9MICC</name>
<proteinExistence type="predicted"/>
<keyword evidence="3" id="KW-1185">Reference proteome</keyword>
<evidence type="ECO:0000256" key="1">
    <source>
        <dbReference type="SAM" id="MobiDB-lite"/>
    </source>
</evidence>
<feature type="compositionally biased region" description="Basic residues" evidence="1">
    <location>
        <begin position="37"/>
        <end position="46"/>
    </location>
</feature>
<sequence>MTGKDTLFRAVVHAELDVLYLDSKTESKERWLEQSRRSRHLPHRPRPYPVNAVSRTSRAATRRANVVNRVARARALEPEGIIVCHGPSHRELKPAPEEAGLPLLHNKRIPLRRGNWPAAFVERYREAVRRLQSNG</sequence>
<evidence type="ECO:0000313" key="2">
    <source>
        <dbReference type="EMBL" id="GGC84827.1"/>
    </source>
</evidence>
<evidence type="ECO:0000313" key="3">
    <source>
        <dbReference type="Proteomes" id="UP000597761"/>
    </source>
</evidence>